<dbReference type="InterPro" id="IPR019734">
    <property type="entry name" value="TPR_rpt"/>
</dbReference>
<evidence type="ECO:0000313" key="11">
    <source>
        <dbReference type="EMBL" id="CAF4657049.1"/>
    </source>
</evidence>
<evidence type="ECO:0000256" key="3">
    <source>
        <dbReference type="ARBA" id="ARBA00022679"/>
    </source>
</evidence>
<dbReference type="InterPro" id="IPR000768">
    <property type="entry name" value="ART"/>
</dbReference>
<dbReference type="InterPro" id="IPR011990">
    <property type="entry name" value="TPR-like_helical_dom_sf"/>
</dbReference>
<dbReference type="EMBL" id="CAJNYU010000957">
    <property type="protein sequence ID" value="CAF3400181.1"/>
    <property type="molecule type" value="Genomic_DNA"/>
</dbReference>
<keyword evidence="9" id="KW-0520">NAD</keyword>
<comment type="similarity">
    <text evidence="1 9">Belongs to the Arg-specific ADP-ribosyltransferase family.</text>
</comment>
<feature type="repeat" description="TPR" evidence="8">
    <location>
        <begin position="512"/>
        <end position="545"/>
    </location>
</feature>
<dbReference type="PANTHER" id="PTHR45641">
    <property type="entry name" value="TETRATRICOPEPTIDE REPEAT PROTEIN (AFU_ORTHOLOGUE AFUA_6G03870)"/>
    <property type="match status" value="1"/>
</dbReference>
<sequence>MDYACSTISSITAAALPKEITPRIFVSARKRAVEDFILVWLDGNIDQESDNAHSIIKHFRQIVHEIQTFTSVQECVNAVTDVKEEKVIIVVSTELSSIVVPILHPLSVVDSIYVLCNQNNTDNDKLLIITHRKVKGIFVDTQLLCEHLKTNMTQSKHDLLTFEFAGSTIQKRLDDGEDKQEATFMYFQLFKEILLTMKDDEDDDDDDDDNSLTEMIKYCQSQYVDNNQELERIAEVERSFTPAAAVWWYTRDSFVYKIINKALRTQDFDALFAMRFFIRGLHEQLVELHKRSSDGSILTLYRGQGLFNADFEQLASKQGGLLSINNFLSTTTDPDVANVYVPREDPEKTPVLMIIRAALSKSMNVPFADIDAFSQFSGNEKEWLFSMGSVFRIDSLKRQRDDEVWTVELTLTSDKDPQLTQLTDHMRKKLVDTNPFVQLGRLMVEMGAFERAKSFFQRSLETEAWSFRCSAIFINLGAVHSELRDLDKALNYYQLGLSQSLHDFPEDHPRLSPIYNNIGSIHWKQGKHELALEYYQKALKTALAAPRPNQEFIANRYNNIATVLSFEYFILSLIRQHKQTCFVDEISERIHIWDAG</sequence>
<dbReference type="PANTHER" id="PTHR45641:SF19">
    <property type="entry name" value="NEPHROCYSTIN-3"/>
    <property type="match status" value="1"/>
</dbReference>
<dbReference type="AlphaFoldDB" id="A0A817ZYT1"/>
<evidence type="ECO:0000256" key="7">
    <source>
        <dbReference type="ARBA" id="ARBA00047597"/>
    </source>
</evidence>
<dbReference type="SMART" id="SM00028">
    <property type="entry name" value="TPR"/>
    <property type="match status" value="2"/>
</dbReference>
<dbReference type="EMBL" id="CAJOBQ010005488">
    <property type="protein sequence ID" value="CAF4657049.1"/>
    <property type="molecule type" value="Genomic_DNA"/>
</dbReference>
<dbReference type="SUPFAM" id="SSF48452">
    <property type="entry name" value="TPR-like"/>
    <property type="match status" value="1"/>
</dbReference>
<evidence type="ECO:0000256" key="1">
    <source>
        <dbReference type="ARBA" id="ARBA00009558"/>
    </source>
</evidence>
<evidence type="ECO:0000256" key="5">
    <source>
        <dbReference type="ARBA" id="ARBA00022737"/>
    </source>
</evidence>
<comment type="catalytic activity">
    <reaction evidence="7 9">
        <text>L-arginyl-[protein] + NAD(+) = N(omega)-(ADP-D-ribosyl)-L-arginyl-[protein] + nicotinamide + H(+)</text>
        <dbReference type="Rhea" id="RHEA:19149"/>
        <dbReference type="Rhea" id="RHEA-COMP:10532"/>
        <dbReference type="Rhea" id="RHEA-COMP:15087"/>
        <dbReference type="ChEBI" id="CHEBI:15378"/>
        <dbReference type="ChEBI" id="CHEBI:17154"/>
        <dbReference type="ChEBI" id="CHEBI:29965"/>
        <dbReference type="ChEBI" id="CHEBI:57540"/>
        <dbReference type="ChEBI" id="CHEBI:142554"/>
        <dbReference type="EC" id="2.4.2.31"/>
    </reaction>
</comment>
<feature type="repeat" description="TPR" evidence="8">
    <location>
        <begin position="433"/>
        <end position="466"/>
    </location>
</feature>
<dbReference type="SUPFAM" id="SSF56399">
    <property type="entry name" value="ADP-ribosylation"/>
    <property type="match status" value="1"/>
</dbReference>
<evidence type="ECO:0000256" key="4">
    <source>
        <dbReference type="ARBA" id="ARBA00022695"/>
    </source>
</evidence>
<dbReference type="GO" id="GO:0016779">
    <property type="term" value="F:nucleotidyltransferase activity"/>
    <property type="evidence" value="ECO:0007669"/>
    <property type="project" value="UniProtKB-KW"/>
</dbReference>
<evidence type="ECO:0000256" key="8">
    <source>
        <dbReference type="PROSITE-ProRule" id="PRU00339"/>
    </source>
</evidence>
<evidence type="ECO:0000313" key="10">
    <source>
        <dbReference type="EMBL" id="CAF3400181.1"/>
    </source>
</evidence>
<evidence type="ECO:0000256" key="9">
    <source>
        <dbReference type="RuleBase" id="RU361228"/>
    </source>
</evidence>
<comment type="caution">
    <text evidence="10">The sequence shown here is derived from an EMBL/GenBank/DDBJ whole genome shotgun (WGS) entry which is preliminary data.</text>
</comment>
<dbReference type="EC" id="2.4.2.31" evidence="9"/>
<reference evidence="10" key="1">
    <citation type="submission" date="2021-02" db="EMBL/GenBank/DDBJ databases">
        <authorList>
            <person name="Nowell W R."/>
        </authorList>
    </citation>
    <scope>NUCLEOTIDE SEQUENCE</scope>
</reference>
<dbReference type="Pfam" id="PF01129">
    <property type="entry name" value="ART"/>
    <property type="match status" value="1"/>
</dbReference>
<name>A0A817ZYT1_9BILA</name>
<dbReference type="PROSITE" id="PS50005">
    <property type="entry name" value="TPR"/>
    <property type="match status" value="3"/>
</dbReference>
<evidence type="ECO:0000256" key="2">
    <source>
        <dbReference type="ARBA" id="ARBA00022676"/>
    </source>
</evidence>
<protein>
    <recommendedName>
        <fullName evidence="9">NAD(P)(+)--arginine ADP-ribosyltransferase</fullName>
        <ecNumber evidence="9">2.4.2.31</ecNumber>
    </recommendedName>
    <alternativeName>
        <fullName evidence="9">Mono(ADP-ribosyl)transferase</fullName>
    </alternativeName>
</protein>
<keyword evidence="6 8" id="KW-0802">TPR repeat</keyword>
<organism evidence="10 12">
    <name type="scientific">Rotaria socialis</name>
    <dbReference type="NCBI Taxonomy" id="392032"/>
    <lineage>
        <taxon>Eukaryota</taxon>
        <taxon>Metazoa</taxon>
        <taxon>Spiralia</taxon>
        <taxon>Gnathifera</taxon>
        <taxon>Rotifera</taxon>
        <taxon>Eurotatoria</taxon>
        <taxon>Bdelloidea</taxon>
        <taxon>Philodinida</taxon>
        <taxon>Philodinidae</taxon>
        <taxon>Rotaria</taxon>
    </lineage>
</organism>
<keyword evidence="2 9" id="KW-0328">Glycosyltransferase</keyword>
<keyword evidence="9" id="KW-0521">NADP</keyword>
<dbReference type="Pfam" id="PF13424">
    <property type="entry name" value="TPR_12"/>
    <property type="match status" value="1"/>
</dbReference>
<keyword evidence="3 9" id="KW-0808">Transferase</keyword>
<dbReference type="Gene3D" id="1.25.40.10">
    <property type="entry name" value="Tetratricopeptide repeat domain"/>
    <property type="match status" value="1"/>
</dbReference>
<evidence type="ECO:0000313" key="12">
    <source>
        <dbReference type="Proteomes" id="UP000663869"/>
    </source>
</evidence>
<keyword evidence="5" id="KW-0677">Repeat</keyword>
<dbReference type="Proteomes" id="UP000663862">
    <property type="component" value="Unassembled WGS sequence"/>
</dbReference>
<dbReference type="Gene3D" id="3.90.176.10">
    <property type="entry name" value="Toxin ADP-ribosyltransferase, Chain A, domain 1"/>
    <property type="match status" value="1"/>
</dbReference>
<accession>A0A817ZYT1</accession>
<gene>
    <name evidence="10" type="ORF">FME351_LOCUS8985</name>
    <name evidence="11" type="ORF">TSG867_LOCUS31118</name>
</gene>
<dbReference type="PROSITE" id="PS51996">
    <property type="entry name" value="TR_MART"/>
    <property type="match status" value="1"/>
</dbReference>
<evidence type="ECO:0000256" key="6">
    <source>
        <dbReference type="ARBA" id="ARBA00022803"/>
    </source>
</evidence>
<keyword evidence="4" id="KW-0548">Nucleotidyltransferase</keyword>
<feature type="repeat" description="TPR" evidence="8">
    <location>
        <begin position="470"/>
        <end position="503"/>
    </location>
</feature>
<dbReference type="Proteomes" id="UP000663869">
    <property type="component" value="Unassembled WGS sequence"/>
</dbReference>
<dbReference type="GO" id="GO:0106274">
    <property type="term" value="F:NAD+-protein-arginine ADP-ribosyltransferase activity"/>
    <property type="evidence" value="ECO:0007669"/>
    <property type="project" value="UniProtKB-EC"/>
</dbReference>
<proteinExistence type="inferred from homology"/>